<keyword evidence="3" id="KW-1185">Reference proteome</keyword>
<gene>
    <name evidence="2" type="ORF">LXN57_40185</name>
</gene>
<dbReference type="PANTHER" id="PTHR43481:SF4">
    <property type="entry name" value="GLYCEROL-1-PHOSPHATE PHOSPHOHYDROLASE 1-RELATED"/>
    <property type="match status" value="1"/>
</dbReference>
<feature type="region of interest" description="Disordered" evidence="1">
    <location>
        <begin position="188"/>
        <end position="208"/>
    </location>
</feature>
<dbReference type="Gene3D" id="3.40.50.1000">
    <property type="entry name" value="HAD superfamily/HAD-like"/>
    <property type="match status" value="1"/>
</dbReference>
<dbReference type="InterPro" id="IPR041492">
    <property type="entry name" value="HAD_2"/>
</dbReference>
<evidence type="ECO:0000256" key="1">
    <source>
        <dbReference type="SAM" id="MobiDB-lite"/>
    </source>
</evidence>
<dbReference type="CDD" id="cd07505">
    <property type="entry name" value="HAD_BPGM-like"/>
    <property type="match status" value="1"/>
</dbReference>
<dbReference type="SFLD" id="SFLDG01129">
    <property type="entry name" value="C1.5:_HAD__Beta-PGM__Phosphata"/>
    <property type="match status" value="1"/>
</dbReference>
<sequence length="208" mass="22650">MMLPLPEGEFDAYLFDCDGTIADSMPIHYQAWQQALEEWGAEFPEELFYAWGGRTPTSVIADLNARQGLAMPVGVVDERREQIFQELLPTVAAVPGVLEHIEDAYGKVPFAVVSGSSRESVTASLTTLGLLEKFEVMVCAGDYLNGKPDPECFLIAAKLLDVAPKRCLVFEDTDFGMQSAAAAGMSAVRVPPPWQRHPRISSASGNRG</sequence>
<dbReference type="PANTHER" id="PTHR43481">
    <property type="entry name" value="FRUCTOSE-1-PHOSPHATE PHOSPHATASE"/>
    <property type="match status" value="1"/>
</dbReference>
<dbReference type="InterPro" id="IPR006439">
    <property type="entry name" value="HAD-SF_hydro_IA"/>
</dbReference>
<dbReference type="Gene3D" id="1.10.150.240">
    <property type="entry name" value="Putative phosphatase, domain 2"/>
    <property type="match status" value="1"/>
</dbReference>
<dbReference type="NCBIfam" id="TIGR01509">
    <property type="entry name" value="HAD-SF-IA-v3"/>
    <property type="match status" value="1"/>
</dbReference>
<evidence type="ECO:0000313" key="2">
    <source>
        <dbReference type="EMBL" id="MCM4083788.1"/>
    </source>
</evidence>
<dbReference type="InterPro" id="IPR036412">
    <property type="entry name" value="HAD-like_sf"/>
</dbReference>
<dbReference type="InterPro" id="IPR023198">
    <property type="entry name" value="PGP-like_dom2"/>
</dbReference>
<protein>
    <submittedName>
        <fullName evidence="2">HAD family phosphatase</fullName>
    </submittedName>
</protein>
<evidence type="ECO:0000313" key="3">
    <source>
        <dbReference type="Proteomes" id="UP001523216"/>
    </source>
</evidence>
<proteinExistence type="predicted"/>
<dbReference type="Pfam" id="PF13419">
    <property type="entry name" value="HAD_2"/>
    <property type="match status" value="1"/>
</dbReference>
<dbReference type="Proteomes" id="UP001523216">
    <property type="component" value="Unassembled WGS sequence"/>
</dbReference>
<comment type="caution">
    <text evidence="2">The sequence shown here is derived from an EMBL/GenBank/DDBJ whole genome shotgun (WGS) entry which is preliminary data.</text>
</comment>
<organism evidence="2 3">
    <name type="scientific">Paractinoplanes hotanensis</name>
    <dbReference type="NCBI Taxonomy" id="2906497"/>
    <lineage>
        <taxon>Bacteria</taxon>
        <taxon>Bacillati</taxon>
        <taxon>Actinomycetota</taxon>
        <taxon>Actinomycetes</taxon>
        <taxon>Micromonosporales</taxon>
        <taxon>Micromonosporaceae</taxon>
        <taxon>Paractinoplanes</taxon>
    </lineage>
</organism>
<accession>A0ABT0YCK6</accession>
<dbReference type="InterPro" id="IPR023214">
    <property type="entry name" value="HAD_sf"/>
</dbReference>
<dbReference type="EMBL" id="JAMQOL010000065">
    <property type="protein sequence ID" value="MCM4083788.1"/>
    <property type="molecule type" value="Genomic_DNA"/>
</dbReference>
<name>A0ABT0YCK6_9ACTN</name>
<dbReference type="InterPro" id="IPR051806">
    <property type="entry name" value="HAD-like_SPP"/>
</dbReference>
<dbReference type="SFLD" id="SFLDS00003">
    <property type="entry name" value="Haloacid_Dehalogenase"/>
    <property type="match status" value="1"/>
</dbReference>
<reference evidence="2 3" key="1">
    <citation type="submission" date="2022-06" db="EMBL/GenBank/DDBJ databases">
        <title>Actinoplanes abujensis sp. nov., isolated from Nigerian arid soil.</title>
        <authorList>
            <person name="Ding P."/>
        </authorList>
    </citation>
    <scope>NUCLEOTIDE SEQUENCE [LARGE SCALE GENOMIC DNA]</scope>
    <source>
        <strain evidence="3">TRM88002</strain>
    </source>
</reference>
<dbReference type="SUPFAM" id="SSF56784">
    <property type="entry name" value="HAD-like"/>
    <property type="match status" value="1"/>
</dbReference>